<evidence type="ECO:0000259" key="14">
    <source>
        <dbReference type="PROSITE" id="PS51466"/>
    </source>
</evidence>
<feature type="domain" description="SP-RING-type" evidence="13">
    <location>
        <begin position="286"/>
        <end position="367"/>
    </location>
</feature>
<evidence type="ECO:0000313" key="16">
    <source>
        <dbReference type="Proteomes" id="UP000663870"/>
    </source>
</evidence>
<dbReference type="Gene3D" id="2.60.120.780">
    <property type="entry name" value="PINIT domain"/>
    <property type="match status" value="1"/>
</dbReference>
<feature type="region of interest" description="Disordered" evidence="11">
    <location>
        <begin position="65"/>
        <end position="100"/>
    </location>
</feature>
<evidence type="ECO:0000256" key="11">
    <source>
        <dbReference type="SAM" id="MobiDB-lite"/>
    </source>
</evidence>
<comment type="similarity">
    <text evidence="3">Belongs to the PIAS family.</text>
</comment>
<name>A0A814DPS9_9BILA</name>
<keyword evidence="8" id="KW-0862">Zinc</keyword>
<evidence type="ECO:0000256" key="6">
    <source>
        <dbReference type="ARBA" id="ARBA00022771"/>
    </source>
</evidence>
<feature type="domain" description="PINIT" evidence="14">
    <location>
        <begin position="100"/>
        <end position="256"/>
    </location>
</feature>
<dbReference type="InterPro" id="IPR004181">
    <property type="entry name" value="Znf_MIZ"/>
</dbReference>
<feature type="compositionally biased region" description="Polar residues" evidence="11">
    <location>
        <begin position="447"/>
        <end position="458"/>
    </location>
</feature>
<dbReference type="GO" id="GO:0000785">
    <property type="term" value="C:chromatin"/>
    <property type="evidence" value="ECO:0007669"/>
    <property type="project" value="TreeGrafter"/>
</dbReference>
<comment type="subcellular location">
    <subcellularLocation>
        <location evidence="1">Nucleus</location>
    </subcellularLocation>
</comment>
<dbReference type="InterPro" id="IPR003034">
    <property type="entry name" value="SAP_dom"/>
</dbReference>
<keyword evidence="4" id="KW-0808">Transferase</keyword>
<dbReference type="InterPro" id="IPR023321">
    <property type="entry name" value="PINIT"/>
</dbReference>
<dbReference type="Pfam" id="PF02891">
    <property type="entry name" value="zf-MIZ"/>
    <property type="match status" value="1"/>
</dbReference>
<dbReference type="PROSITE" id="PS50800">
    <property type="entry name" value="SAP"/>
    <property type="match status" value="1"/>
</dbReference>
<dbReference type="Gene3D" id="3.30.40.10">
    <property type="entry name" value="Zinc/RING finger domain, C3HC4 (zinc finger)"/>
    <property type="match status" value="1"/>
</dbReference>
<dbReference type="CDD" id="cd16650">
    <property type="entry name" value="SP-RING_PIAS-like"/>
    <property type="match status" value="1"/>
</dbReference>
<dbReference type="GO" id="GO:0008270">
    <property type="term" value="F:zinc ion binding"/>
    <property type="evidence" value="ECO:0007669"/>
    <property type="project" value="UniProtKB-KW"/>
</dbReference>
<keyword evidence="9" id="KW-0539">Nucleus</keyword>
<comment type="pathway">
    <text evidence="2">Protein modification; protein sumoylation.</text>
</comment>
<dbReference type="PROSITE" id="PS51466">
    <property type="entry name" value="PINIT"/>
    <property type="match status" value="1"/>
</dbReference>
<dbReference type="PROSITE" id="PS51044">
    <property type="entry name" value="ZF_SP_RING"/>
    <property type="match status" value="1"/>
</dbReference>
<protein>
    <submittedName>
        <fullName evidence="15">Uncharacterized protein</fullName>
    </submittedName>
</protein>
<feature type="compositionally biased region" description="Acidic residues" evidence="11">
    <location>
        <begin position="433"/>
        <end position="446"/>
    </location>
</feature>
<dbReference type="InterPro" id="IPR038654">
    <property type="entry name" value="PINIT_sf"/>
</dbReference>
<dbReference type="GO" id="GO:0003712">
    <property type="term" value="F:transcription coregulator activity"/>
    <property type="evidence" value="ECO:0007669"/>
    <property type="project" value="TreeGrafter"/>
</dbReference>
<evidence type="ECO:0000313" key="15">
    <source>
        <dbReference type="EMBL" id="CAF0958537.1"/>
    </source>
</evidence>
<reference evidence="15" key="1">
    <citation type="submission" date="2021-02" db="EMBL/GenBank/DDBJ databases">
        <authorList>
            <person name="Nowell W R."/>
        </authorList>
    </citation>
    <scope>NUCLEOTIDE SEQUENCE</scope>
</reference>
<evidence type="ECO:0000256" key="9">
    <source>
        <dbReference type="ARBA" id="ARBA00023242"/>
    </source>
</evidence>
<comment type="caution">
    <text evidence="15">The sequence shown here is derived from an EMBL/GenBank/DDBJ whole genome shotgun (WGS) entry which is preliminary data.</text>
</comment>
<evidence type="ECO:0000256" key="3">
    <source>
        <dbReference type="ARBA" id="ARBA00005383"/>
    </source>
</evidence>
<dbReference type="EMBL" id="CAJNOL010000245">
    <property type="protein sequence ID" value="CAF0958537.1"/>
    <property type="molecule type" value="Genomic_DNA"/>
</dbReference>
<organism evidence="15 16">
    <name type="scientific">Rotaria sordida</name>
    <dbReference type="NCBI Taxonomy" id="392033"/>
    <lineage>
        <taxon>Eukaryota</taxon>
        <taxon>Metazoa</taxon>
        <taxon>Spiralia</taxon>
        <taxon>Gnathifera</taxon>
        <taxon>Rotifera</taxon>
        <taxon>Eurotatoria</taxon>
        <taxon>Bdelloidea</taxon>
        <taxon>Philodinida</taxon>
        <taxon>Philodinidae</taxon>
        <taxon>Rotaria</taxon>
    </lineage>
</organism>
<dbReference type="SUPFAM" id="SSF57850">
    <property type="entry name" value="RING/U-box"/>
    <property type="match status" value="1"/>
</dbReference>
<feature type="compositionally biased region" description="Low complexity" evidence="11">
    <location>
        <begin position="525"/>
        <end position="540"/>
    </location>
</feature>
<gene>
    <name evidence="15" type="ORF">JXQ802_LOCUS12066</name>
</gene>
<evidence type="ECO:0000256" key="1">
    <source>
        <dbReference type="ARBA" id="ARBA00004123"/>
    </source>
</evidence>
<keyword evidence="6 10" id="KW-0863">Zinc-finger</keyword>
<keyword evidence="16" id="KW-1185">Reference proteome</keyword>
<dbReference type="UniPathway" id="UPA00886"/>
<dbReference type="SUPFAM" id="SSF68906">
    <property type="entry name" value="SAP domain"/>
    <property type="match status" value="1"/>
</dbReference>
<dbReference type="PANTHER" id="PTHR10782:SF94">
    <property type="entry name" value="SUPPRESSOR OF VARIEGATION 2-10, ISOFORM I"/>
    <property type="match status" value="1"/>
</dbReference>
<evidence type="ECO:0000256" key="8">
    <source>
        <dbReference type="ARBA" id="ARBA00022833"/>
    </source>
</evidence>
<feature type="compositionally biased region" description="Low complexity" evidence="11">
    <location>
        <begin position="569"/>
        <end position="581"/>
    </location>
</feature>
<evidence type="ECO:0000256" key="4">
    <source>
        <dbReference type="ARBA" id="ARBA00022679"/>
    </source>
</evidence>
<sequence length="581" mass="65410">MSLSTSSHAKSDALQSIKNYRVSELQALLDVANLSRQGHKRDLLQRCKLLITSNFTPQIANKIHQINNTRTRPTRSHHVSSSTSSSSSSSRNHPIVLPKTPPIEVLPQANHIQFINLPFFEKMRIIESTNMPVDWHTFSPMRFSLNETDIDLIRKNIAKVFLRLAPTIIHERHNDVLPPYLFVQCNNQPVINNNITKQVGSQAHSISFPTDITDKIILKANASNTINYLWLQSPTTMSFKNLPRSYTISIQLVNCVSIDTLFDLIIKREPYTNKTDNDNDSDIEIEDLGLMTTRHRVSLLCPITQSLINAPAKSSYCSHLTCFDLKAFLLMNERRLQWTCPLCKKSASFESLRIDERLKTILSNVPPNCSTVEIDSSIDCQYILDSIKQEKVDVTDTTHLQQNNEDESIQNSSNKSRYQSDESDCIVLSSGSESEDEDEDEDEDGEINNSSLPSTPILDQNGDIDERCINKMNDSASQSPHTSHSTISPIISTIDDTNYWEDLAQITYDLSSDASEKFSNRKRSNSSTSSILSSSSSLKSNDACHRRKRNKQPSSTKSRTTDIEVITLSSSDSSNNDDQSS</sequence>
<dbReference type="GO" id="GO:0006357">
    <property type="term" value="P:regulation of transcription by RNA polymerase II"/>
    <property type="evidence" value="ECO:0007669"/>
    <property type="project" value="TreeGrafter"/>
</dbReference>
<dbReference type="Gene3D" id="1.10.720.30">
    <property type="entry name" value="SAP domain"/>
    <property type="match status" value="1"/>
</dbReference>
<proteinExistence type="inferred from homology"/>
<dbReference type="GO" id="GO:0016925">
    <property type="term" value="P:protein sumoylation"/>
    <property type="evidence" value="ECO:0007669"/>
    <property type="project" value="UniProtKB-UniPathway"/>
</dbReference>
<dbReference type="InterPro" id="IPR036361">
    <property type="entry name" value="SAP_dom_sf"/>
</dbReference>
<keyword evidence="5" id="KW-0479">Metal-binding</keyword>
<accession>A0A814DPS9</accession>
<dbReference type="GO" id="GO:0005634">
    <property type="term" value="C:nucleus"/>
    <property type="evidence" value="ECO:0007669"/>
    <property type="project" value="UniProtKB-SubCell"/>
</dbReference>
<evidence type="ECO:0000256" key="5">
    <source>
        <dbReference type="ARBA" id="ARBA00022723"/>
    </source>
</evidence>
<dbReference type="PANTHER" id="PTHR10782">
    <property type="entry name" value="ZINC FINGER MIZ DOMAIN-CONTAINING PROTEIN"/>
    <property type="match status" value="1"/>
</dbReference>
<feature type="compositionally biased region" description="Polar residues" evidence="11">
    <location>
        <begin position="399"/>
        <end position="417"/>
    </location>
</feature>
<evidence type="ECO:0000259" key="13">
    <source>
        <dbReference type="PROSITE" id="PS51044"/>
    </source>
</evidence>
<feature type="compositionally biased region" description="Low complexity" evidence="11">
    <location>
        <begin position="79"/>
        <end position="91"/>
    </location>
</feature>
<dbReference type="Proteomes" id="UP000663870">
    <property type="component" value="Unassembled WGS sequence"/>
</dbReference>
<feature type="region of interest" description="Disordered" evidence="11">
    <location>
        <begin position="399"/>
        <end position="462"/>
    </location>
</feature>
<dbReference type="AlphaFoldDB" id="A0A814DPS9"/>
<dbReference type="InterPro" id="IPR013083">
    <property type="entry name" value="Znf_RING/FYVE/PHD"/>
</dbReference>
<feature type="domain" description="SAP" evidence="12">
    <location>
        <begin position="17"/>
        <end position="51"/>
    </location>
</feature>
<keyword evidence="7" id="KW-0833">Ubl conjugation pathway</keyword>
<dbReference type="GO" id="GO:0061665">
    <property type="term" value="F:SUMO ligase activity"/>
    <property type="evidence" value="ECO:0007669"/>
    <property type="project" value="TreeGrafter"/>
</dbReference>
<evidence type="ECO:0000259" key="12">
    <source>
        <dbReference type="PROSITE" id="PS50800"/>
    </source>
</evidence>
<evidence type="ECO:0000256" key="10">
    <source>
        <dbReference type="PROSITE-ProRule" id="PRU00452"/>
    </source>
</evidence>
<feature type="region of interest" description="Disordered" evidence="11">
    <location>
        <begin position="514"/>
        <end position="581"/>
    </location>
</feature>
<evidence type="ECO:0000256" key="2">
    <source>
        <dbReference type="ARBA" id="ARBA00004718"/>
    </source>
</evidence>
<dbReference type="Pfam" id="PF14324">
    <property type="entry name" value="PINIT"/>
    <property type="match status" value="1"/>
</dbReference>
<evidence type="ECO:0000256" key="7">
    <source>
        <dbReference type="ARBA" id="ARBA00022786"/>
    </source>
</evidence>